<dbReference type="EMBL" id="KB307198">
    <property type="protein sequence ID" value="ELT99141.1"/>
    <property type="molecule type" value="Genomic_DNA"/>
</dbReference>
<keyword evidence="2" id="KW-0597">Phosphoprotein</keyword>
<reference evidence="8" key="3">
    <citation type="submission" date="2015-06" db="UniProtKB">
        <authorList>
            <consortium name="EnsemblMetazoa"/>
        </authorList>
    </citation>
    <scope>IDENTIFICATION</scope>
</reference>
<comment type="subcellular location">
    <subcellularLocation>
        <location evidence="1">Membrane</location>
    </subcellularLocation>
</comment>
<reference evidence="7 9" key="2">
    <citation type="journal article" date="2013" name="Nature">
        <title>Insights into bilaterian evolution from three spiralian genomes.</title>
        <authorList>
            <person name="Simakov O."/>
            <person name="Marletaz F."/>
            <person name="Cho S.J."/>
            <person name="Edsinger-Gonzales E."/>
            <person name="Havlak P."/>
            <person name="Hellsten U."/>
            <person name="Kuo D.H."/>
            <person name="Larsson T."/>
            <person name="Lv J."/>
            <person name="Arendt D."/>
            <person name="Savage R."/>
            <person name="Osoegawa K."/>
            <person name="de Jong P."/>
            <person name="Grimwood J."/>
            <person name="Chapman J.A."/>
            <person name="Shapiro H."/>
            <person name="Aerts A."/>
            <person name="Otillar R.P."/>
            <person name="Terry A.Y."/>
            <person name="Boore J.L."/>
            <person name="Grigoriev I.V."/>
            <person name="Lindberg D.R."/>
            <person name="Seaver E.C."/>
            <person name="Weisblat D.A."/>
            <person name="Putnam N.H."/>
            <person name="Rokhsar D.S."/>
        </authorList>
    </citation>
    <scope>NUCLEOTIDE SEQUENCE</scope>
    <source>
        <strain evidence="7 9">I ESC-2004</strain>
    </source>
</reference>
<keyword evidence="5" id="KW-0449">Lipoprotein</keyword>
<dbReference type="Pfam" id="PF02174">
    <property type="entry name" value="IRS"/>
    <property type="match status" value="1"/>
</dbReference>
<evidence type="ECO:0000256" key="3">
    <source>
        <dbReference type="ARBA" id="ARBA00022707"/>
    </source>
</evidence>
<dbReference type="OrthoDB" id="6279276at2759"/>
<dbReference type="EMBL" id="AMQN01001974">
    <property type="status" value="NOT_ANNOTATED_CDS"/>
    <property type="molecule type" value="Genomic_DNA"/>
</dbReference>
<evidence type="ECO:0000256" key="1">
    <source>
        <dbReference type="ARBA" id="ARBA00004370"/>
    </source>
</evidence>
<organism evidence="7">
    <name type="scientific">Capitella teleta</name>
    <name type="common">Polychaete worm</name>
    <dbReference type="NCBI Taxonomy" id="283909"/>
    <lineage>
        <taxon>Eukaryota</taxon>
        <taxon>Metazoa</taxon>
        <taxon>Spiralia</taxon>
        <taxon>Lophotrochozoa</taxon>
        <taxon>Annelida</taxon>
        <taxon>Polychaeta</taxon>
        <taxon>Sedentaria</taxon>
        <taxon>Scolecida</taxon>
        <taxon>Capitellidae</taxon>
        <taxon>Capitella</taxon>
    </lineage>
</organism>
<dbReference type="GO" id="GO:0016020">
    <property type="term" value="C:membrane"/>
    <property type="evidence" value="ECO:0007669"/>
    <property type="project" value="UniProtKB-SubCell"/>
</dbReference>
<dbReference type="InterPro" id="IPR011993">
    <property type="entry name" value="PH-like_dom_sf"/>
</dbReference>
<dbReference type="Gene3D" id="2.30.29.30">
    <property type="entry name" value="Pleckstrin-homology domain (PH domain)/Phosphotyrosine-binding domain (PTB)"/>
    <property type="match status" value="1"/>
</dbReference>
<dbReference type="GO" id="GO:0005068">
    <property type="term" value="F:transmembrane receptor protein tyrosine kinase adaptor activity"/>
    <property type="evidence" value="ECO:0007669"/>
    <property type="project" value="TreeGrafter"/>
</dbReference>
<keyword evidence="9" id="KW-1185">Reference proteome</keyword>
<dbReference type="CDD" id="cd01202">
    <property type="entry name" value="PTB_FRS2"/>
    <property type="match status" value="1"/>
</dbReference>
<name>R7U619_CAPTE</name>
<evidence type="ECO:0000256" key="5">
    <source>
        <dbReference type="ARBA" id="ARBA00023288"/>
    </source>
</evidence>
<feature type="domain" description="IRS-type PTB" evidence="6">
    <location>
        <begin position="9"/>
        <end position="101"/>
    </location>
</feature>
<dbReference type="HOGENOM" id="CLU_180480_0_0_1"/>
<evidence type="ECO:0000259" key="6">
    <source>
        <dbReference type="PROSITE" id="PS51064"/>
    </source>
</evidence>
<dbReference type="STRING" id="283909.R7U619"/>
<evidence type="ECO:0000256" key="4">
    <source>
        <dbReference type="ARBA" id="ARBA00023136"/>
    </source>
</evidence>
<keyword evidence="4" id="KW-0472">Membrane</keyword>
<reference evidence="9" key="1">
    <citation type="submission" date="2012-12" db="EMBL/GenBank/DDBJ databases">
        <authorList>
            <person name="Hellsten U."/>
            <person name="Grimwood J."/>
            <person name="Chapman J.A."/>
            <person name="Shapiro H."/>
            <person name="Aerts A."/>
            <person name="Otillar R.P."/>
            <person name="Terry A.Y."/>
            <person name="Boore J.L."/>
            <person name="Simakov O."/>
            <person name="Marletaz F."/>
            <person name="Cho S.-J."/>
            <person name="Edsinger-Gonzales E."/>
            <person name="Havlak P."/>
            <person name="Kuo D.-H."/>
            <person name="Larsson T."/>
            <person name="Lv J."/>
            <person name="Arendt D."/>
            <person name="Savage R."/>
            <person name="Osoegawa K."/>
            <person name="de Jong P."/>
            <person name="Lindberg D.R."/>
            <person name="Seaver E.C."/>
            <person name="Weisblat D.A."/>
            <person name="Putnam N.H."/>
            <person name="Grigoriev I.V."/>
            <person name="Rokhsar D.S."/>
        </authorList>
    </citation>
    <scope>NUCLEOTIDE SEQUENCE</scope>
    <source>
        <strain evidence="9">I ESC-2004</strain>
    </source>
</reference>
<dbReference type="InterPro" id="IPR038742">
    <property type="entry name" value="FRS2_PTB"/>
</dbReference>
<proteinExistence type="predicted"/>
<evidence type="ECO:0000313" key="7">
    <source>
        <dbReference type="EMBL" id="ELT99141.1"/>
    </source>
</evidence>
<dbReference type="InterPro" id="IPR050996">
    <property type="entry name" value="Docking_Protein_DOK"/>
</dbReference>
<dbReference type="AlphaFoldDB" id="R7U619"/>
<dbReference type="PANTHER" id="PTHR21258">
    <property type="entry name" value="DOCKING PROTEIN RELATED"/>
    <property type="match status" value="1"/>
</dbReference>
<feature type="non-terminal residue" evidence="7">
    <location>
        <position position="101"/>
    </location>
</feature>
<protein>
    <recommendedName>
        <fullName evidence="6">IRS-type PTB domain-containing protein</fullName>
    </recommendedName>
</protein>
<sequence length="101" mass="11519">MNKHAGGGHSDCSPQVFRVYNVDDNGQERTAGKIEINEHSLVLVQRGKEPLHWPLRSLRRYGFDAELFSFESGRRCPTGPGIYAFKCHRAEALFNLLQEFI</sequence>
<dbReference type="OMA" id="YAFRCGR"/>
<dbReference type="GO" id="GO:0005737">
    <property type="term" value="C:cytoplasm"/>
    <property type="evidence" value="ECO:0007669"/>
    <property type="project" value="TreeGrafter"/>
</dbReference>
<dbReference type="GO" id="GO:0005104">
    <property type="term" value="F:fibroblast growth factor receptor binding"/>
    <property type="evidence" value="ECO:0007669"/>
    <property type="project" value="TreeGrafter"/>
</dbReference>
<keyword evidence="3" id="KW-0519">Myristate</keyword>
<evidence type="ECO:0000313" key="8">
    <source>
        <dbReference type="EnsemblMetazoa" id="CapteP142054"/>
    </source>
</evidence>
<dbReference type="SUPFAM" id="SSF50729">
    <property type="entry name" value="PH domain-like"/>
    <property type="match status" value="1"/>
</dbReference>
<evidence type="ECO:0000313" key="9">
    <source>
        <dbReference type="Proteomes" id="UP000014760"/>
    </source>
</evidence>
<dbReference type="PROSITE" id="PS51064">
    <property type="entry name" value="IRS_PTB"/>
    <property type="match status" value="1"/>
</dbReference>
<dbReference type="SMART" id="SM00310">
    <property type="entry name" value="PTBI"/>
    <property type="match status" value="1"/>
</dbReference>
<dbReference type="InterPro" id="IPR002404">
    <property type="entry name" value="IRS_PTB"/>
</dbReference>
<dbReference type="PANTHER" id="PTHR21258:SF55">
    <property type="entry name" value="FI23523P1"/>
    <property type="match status" value="1"/>
</dbReference>
<dbReference type="EnsemblMetazoa" id="CapteT142054">
    <property type="protein sequence ID" value="CapteP142054"/>
    <property type="gene ID" value="CapteG142054"/>
</dbReference>
<accession>R7U619</accession>
<dbReference type="GO" id="GO:0008543">
    <property type="term" value="P:fibroblast growth factor receptor signaling pathway"/>
    <property type="evidence" value="ECO:0007669"/>
    <property type="project" value="TreeGrafter"/>
</dbReference>
<dbReference type="Proteomes" id="UP000014760">
    <property type="component" value="Unassembled WGS sequence"/>
</dbReference>
<gene>
    <name evidence="7" type="ORF">CAPTEDRAFT_142054</name>
</gene>
<evidence type="ECO:0000256" key="2">
    <source>
        <dbReference type="ARBA" id="ARBA00022553"/>
    </source>
</evidence>
<dbReference type="SMART" id="SM01244">
    <property type="entry name" value="IRS"/>
    <property type="match status" value="1"/>
</dbReference>